<sequence>MKKVTDLDSRGLTGWKARLLDRIRDLASEEWQIHRDNELSPPWPQKPDPALNHLRARTIELRRQQHDLELRARACGIRHADVNAAGNLSVWGHRRAPVLEGDEAVRARLIDAIADDIWTLEHMAALEVDRRFYTRAEDPAPGRQEQQQFESNMAAIWARAAAVASYAGHSDDERSDLWGRDHKGWVSLFENAIYPYGDIMDRWRAHSASDMVADASRPMGTAELGLRQSAEAGTQPPLPQVLIDRAVATLDVEIREAGSEAEYRADRVEWYLGAIYPGDMDGDHRGGGNAARAIAAAGLDADVVAETGFDLSDALPGNEAAGLQAPEAEL</sequence>
<proteinExistence type="predicted"/>
<dbReference type="EMBL" id="JADLQX010000044">
    <property type="protein sequence ID" value="MBF6302446.1"/>
    <property type="molecule type" value="Genomic_DNA"/>
</dbReference>
<comment type="caution">
    <text evidence="1">The sequence shown here is derived from an EMBL/GenBank/DDBJ whole genome shotgun (WGS) entry which is preliminary data.</text>
</comment>
<dbReference type="Proteomes" id="UP000702209">
    <property type="component" value="Unassembled WGS sequence"/>
</dbReference>
<gene>
    <name evidence="1" type="ORF">IU459_33635</name>
</gene>
<organism evidence="1 2">
    <name type="scientific">Nocardia amamiensis</name>
    <dbReference type="NCBI Taxonomy" id="404578"/>
    <lineage>
        <taxon>Bacteria</taxon>
        <taxon>Bacillati</taxon>
        <taxon>Actinomycetota</taxon>
        <taxon>Actinomycetes</taxon>
        <taxon>Mycobacteriales</taxon>
        <taxon>Nocardiaceae</taxon>
        <taxon>Nocardia</taxon>
    </lineage>
</organism>
<protein>
    <submittedName>
        <fullName evidence="1">Uncharacterized protein</fullName>
    </submittedName>
</protein>
<reference evidence="1 2" key="1">
    <citation type="submission" date="2020-10" db="EMBL/GenBank/DDBJ databases">
        <title>Identification of Nocardia species via Next-generation sequencing and recognition of intraspecies genetic diversity.</title>
        <authorList>
            <person name="Li P."/>
            <person name="Li P."/>
            <person name="Lu B."/>
        </authorList>
    </citation>
    <scope>NUCLEOTIDE SEQUENCE [LARGE SCALE GENOMIC DNA]</scope>
    <source>
        <strain evidence="1 2">BJ06-0157</strain>
    </source>
</reference>
<evidence type="ECO:0000313" key="1">
    <source>
        <dbReference type="EMBL" id="MBF6302446.1"/>
    </source>
</evidence>
<evidence type="ECO:0000313" key="2">
    <source>
        <dbReference type="Proteomes" id="UP000702209"/>
    </source>
</evidence>
<dbReference type="RefSeq" id="WP_195133635.1">
    <property type="nucleotide sequence ID" value="NZ_JADLQX010000044.1"/>
</dbReference>
<accession>A0ABS0D0T6</accession>
<keyword evidence="2" id="KW-1185">Reference proteome</keyword>
<name>A0ABS0D0T6_9NOCA</name>